<evidence type="ECO:0000313" key="14">
    <source>
        <dbReference type="Proteomes" id="UP000308199"/>
    </source>
</evidence>
<evidence type="ECO:0000256" key="6">
    <source>
        <dbReference type="ARBA" id="ARBA00023002"/>
    </source>
</evidence>
<dbReference type="InterPro" id="IPR002401">
    <property type="entry name" value="Cyt_P450_E_grp-I"/>
</dbReference>
<dbReference type="InterPro" id="IPR008532">
    <property type="entry name" value="NFACT_RNA-bd"/>
</dbReference>
<comment type="caution">
    <text evidence="13">The sequence shown here is derived from an EMBL/GenBank/DDBJ whole genome shotgun (WGS) entry which is preliminary data.</text>
</comment>
<comment type="pathway">
    <text evidence="2">Secondary metabolite biosynthesis.</text>
</comment>
<evidence type="ECO:0000256" key="10">
    <source>
        <dbReference type="RuleBase" id="RU000461"/>
    </source>
</evidence>
<dbReference type="Pfam" id="PF05670">
    <property type="entry name" value="NFACT-R_1"/>
    <property type="match status" value="1"/>
</dbReference>
<evidence type="ECO:0000256" key="2">
    <source>
        <dbReference type="ARBA" id="ARBA00005179"/>
    </source>
</evidence>
<dbReference type="PRINTS" id="PR00385">
    <property type="entry name" value="P450"/>
</dbReference>
<comment type="cofactor">
    <cofactor evidence="1 9">
        <name>heme</name>
        <dbReference type="ChEBI" id="CHEBI:30413"/>
    </cofactor>
</comment>
<evidence type="ECO:0000256" key="9">
    <source>
        <dbReference type="PIRSR" id="PIRSR602401-1"/>
    </source>
</evidence>
<dbReference type="GO" id="GO:0004497">
    <property type="term" value="F:monooxygenase activity"/>
    <property type="evidence" value="ECO:0007669"/>
    <property type="project" value="UniProtKB-KW"/>
</dbReference>
<dbReference type="SUPFAM" id="SSF48264">
    <property type="entry name" value="Cytochrome P450"/>
    <property type="match status" value="1"/>
</dbReference>
<accession>A0A4S4LB94</accession>
<dbReference type="InterPro" id="IPR001128">
    <property type="entry name" value="Cyt_P450"/>
</dbReference>
<keyword evidence="14" id="KW-1185">Reference proteome</keyword>
<dbReference type="Pfam" id="PF00067">
    <property type="entry name" value="p450"/>
    <property type="match status" value="1"/>
</dbReference>
<dbReference type="PANTHER" id="PTHR24305:SF166">
    <property type="entry name" value="CYTOCHROME P450 12A4, MITOCHONDRIAL-RELATED"/>
    <property type="match status" value="1"/>
</dbReference>
<dbReference type="PROSITE" id="PS00086">
    <property type="entry name" value="CYTOCHROME_P450"/>
    <property type="match status" value="1"/>
</dbReference>
<keyword evidence="5 9" id="KW-0479">Metal-binding</keyword>
<protein>
    <recommendedName>
        <fullName evidence="12">NFACT RNA-binding domain-containing protein</fullName>
    </recommendedName>
</protein>
<dbReference type="EMBL" id="SGPK01000080">
    <property type="protein sequence ID" value="THH08982.1"/>
    <property type="molecule type" value="Genomic_DNA"/>
</dbReference>
<dbReference type="Proteomes" id="UP000308199">
    <property type="component" value="Unassembled WGS sequence"/>
</dbReference>
<keyword evidence="4 9" id="KW-0349">Heme</keyword>
<organism evidence="13 14">
    <name type="scientific">Phellinidium pouzarii</name>
    <dbReference type="NCBI Taxonomy" id="167371"/>
    <lineage>
        <taxon>Eukaryota</taxon>
        <taxon>Fungi</taxon>
        <taxon>Dikarya</taxon>
        <taxon>Basidiomycota</taxon>
        <taxon>Agaricomycotina</taxon>
        <taxon>Agaricomycetes</taxon>
        <taxon>Hymenochaetales</taxon>
        <taxon>Hymenochaetaceae</taxon>
        <taxon>Phellinidium</taxon>
    </lineage>
</organism>
<dbReference type="InterPro" id="IPR017972">
    <property type="entry name" value="Cyt_P450_CS"/>
</dbReference>
<name>A0A4S4LB94_9AGAM</name>
<dbReference type="GO" id="GO:0005506">
    <property type="term" value="F:iron ion binding"/>
    <property type="evidence" value="ECO:0007669"/>
    <property type="project" value="InterPro"/>
</dbReference>
<gene>
    <name evidence="13" type="ORF">EW145_g2338</name>
</gene>
<evidence type="ECO:0000313" key="13">
    <source>
        <dbReference type="EMBL" id="THH08982.1"/>
    </source>
</evidence>
<dbReference type="GO" id="GO:0016705">
    <property type="term" value="F:oxidoreductase activity, acting on paired donors, with incorporation or reduction of molecular oxygen"/>
    <property type="evidence" value="ECO:0007669"/>
    <property type="project" value="InterPro"/>
</dbReference>
<evidence type="ECO:0000256" key="5">
    <source>
        <dbReference type="ARBA" id="ARBA00022723"/>
    </source>
</evidence>
<feature type="region of interest" description="Disordered" evidence="11">
    <location>
        <begin position="593"/>
        <end position="654"/>
    </location>
</feature>
<dbReference type="InterPro" id="IPR036396">
    <property type="entry name" value="Cyt_P450_sf"/>
</dbReference>
<evidence type="ECO:0000259" key="12">
    <source>
        <dbReference type="Pfam" id="PF05670"/>
    </source>
</evidence>
<keyword evidence="6 10" id="KW-0560">Oxidoreductase</keyword>
<evidence type="ECO:0000256" key="8">
    <source>
        <dbReference type="ARBA" id="ARBA00023033"/>
    </source>
</evidence>
<feature type="compositionally biased region" description="Acidic residues" evidence="11">
    <location>
        <begin position="611"/>
        <end position="629"/>
    </location>
</feature>
<evidence type="ECO:0000256" key="7">
    <source>
        <dbReference type="ARBA" id="ARBA00023004"/>
    </source>
</evidence>
<evidence type="ECO:0000256" key="4">
    <source>
        <dbReference type="ARBA" id="ARBA00022617"/>
    </source>
</evidence>
<reference evidence="13 14" key="1">
    <citation type="submission" date="2019-02" db="EMBL/GenBank/DDBJ databases">
        <title>Genome sequencing of the rare red list fungi Phellinidium pouzarii.</title>
        <authorList>
            <person name="Buettner E."/>
            <person name="Kellner H."/>
        </authorList>
    </citation>
    <scope>NUCLEOTIDE SEQUENCE [LARGE SCALE GENOMIC DNA]</scope>
    <source>
        <strain evidence="13 14">DSM 108285</strain>
    </source>
</reference>
<keyword evidence="8 10" id="KW-0503">Monooxygenase</keyword>
<feature type="compositionally biased region" description="Basic and acidic residues" evidence="11">
    <location>
        <begin position="593"/>
        <end position="603"/>
    </location>
</feature>
<proteinExistence type="inferred from homology"/>
<keyword evidence="7 9" id="KW-0408">Iron</keyword>
<evidence type="ECO:0000256" key="11">
    <source>
        <dbReference type="SAM" id="MobiDB-lite"/>
    </source>
</evidence>
<dbReference type="PRINTS" id="PR00463">
    <property type="entry name" value="EP450I"/>
</dbReference>
<dbReference type="InterPro" id="IPR050121">
    <property type="entry name" value="Cytochrome_P450_monoxygenase"/>
</dbReference>
<dbReference type="Gene3D" id="1.10.630.10">
    <property type="entry name" value="Cytochrome P450"/>
    <property type="match status" value="2"/>
</dbReference>
<feature type="binding site" description="axial binding residue" evidence="9">
    <location>
        <position position="414"/>
    </location>
    <ligand>
        <name>heme</name>
        <dbReference type="ChEBI" id="CHEBI:30413"/>
    </ligand>
    <ligandPart>
        <name>Fe</name>
        <dbReference type="ChEBI" id="CHEBI:18248"/>
    </ligandPart>
</feature>
<evidence type="ECO:0000256" key="3">
    <source>
        <dbReference type="ARBA" id="ARBA00010617"/>
    </source>
</evidence>
<evidence type="ECO:0000256" key="1">
    <source>
        <dbReference type="ARBA" id="ARBA00001971"/>
    </source>
</evidence>
<dbReference type="PANTHER" id="PTHR24305">
    <property type="entry name" value="CYTOCHROME P450"/>
    <property type="match status" value="1"/>
</dbReference>
<dbReference type="OrthoDB" id="200398at2759"/>
<comment type="similarity">
    <text evidence="3 10">Belongs to the cytochrome P450 family.</text>
</comment>
<dbReference type="GO" id="GO:0020037">
    <property type="term" value="F:heme binding"/>
    <property type="evidence" value="ECO:0007669"/>
    <property type="project" value="InterPro"/>
</dbReference>
<dbReference type="AlphaFoldDB" id="A0A4S4LB94"/>
<feature type="domain" description="NFACT RNA-binding" evidence="12">
    <location>
        <begin position="471"/>
        <end position="538"/>
    </location>
</feature>
<sequence length="654" mass="74415">MAHSIIQALGICLFAYIIRRLFFAKTSISNIPGPSRNSWWSGSFFQIFNSHAWKFHYDLIEKYGSVAKVNMILGDEQLFITDPLALHYITVKDQYIYEETDMFISTNKLVFGTSLLSTLGDHHRKQRKMLNPVFSLKHMLDVSSYVKFSHAKFVAMPKISDSPLNFALLLPRHLLPWVDNIGTPEFRRKVVDYIPWGHARSIQALEDGDDAVIQQVGKGKDIMSILLRANLEANEEDRLPEKELIGQMTTFIAAGQNTTAHAVSRVLHQLVLNPDVQTKLREEATAARKEHGDLDYDTLMALPYLDAVCRETLRVFPPLTMLSRTTRKDVVLPLMWPIKSADGKSEIKEIPLQKNTNVIMSILGANRSKRIWGEDAEEWKPERWMKPLPESVAAAHLPGIYSSMMTFHGGGRACIGFKFAEMGMKVMVSLLLETFEFSAGPEIIWTMSGLAAPVVKGSEKSPSQLPADAPVILYMGKDKHENEDLIKYAWPQDIWFHVDKLSSAHVYLRMPETITSWENIPEALLADSAQLVKANSIEVYVSKRENVIVNRLNKTKVEREVDHEQERADRLSKEQRENRAIAIAKKKEAEELAKQRAEEKAARDYSLLDQVENEDEDKDEEEEEEDAEEDTNKPKTAKTAKTAKTVQEMIDDFM</sequence>